<name>E6PE65_9ZZZZ</name>
<protein>
    <submittedName>
        <fullName evidence="1">Uncharacterized protein</fullName>
    </submittedName>
</protein>
<sequence>MAFLPALAEAAAPALLSMGASAIAGGAQNGAMNAMNSWDENFQLGLYASQMQHQEQLSMQSAMFDEATAERSENMREINTLRNVEMEQIKADNGITKKFIQSISA</sequence>
<gene>
    <name evidence="1" type="ORF">CARN1_1853</name>
</gene>
<proteinExistence type="predicted"/>
<evidence type="ECO:0000313" key="1">
    <source>
        <dbReference type="EMBL" id="CBH74750.1"/>
    </source>
</evidence>
<reference evidence="1" key="1">
    <citation type="submission" date="2009-10" db="EMBL/GenBank/DDBJ databases">
        <title>Diversity of trophic interactions inside an arsenic-rich microbial ecosystem.</title>
        <authorList>
            <person name="Bertin P.N."/>
            <person name="Heinrich-Salmeron A."/>
            <person name="Pelletier E."/>
            <person name="Goulhen-Chollet F."/>
            <person name="Arsene-Ploetze F."/>
            <person name="Gallien S."/>
            <person name="Calteau A."/>
            <person name="Vallenet D."/>
            <person name="Casiot C."/>
            <person name="Chane-Woon-Ming B."/>
            <person name="Giloteaux L."/>
            <person name="Barakat M."/>
            <person name="Bonnefoy V."/>
            <person name="Bruneel O."/>
            <person name="Chandler M."/>
            <person name="Cleiss J."/>
            <person name="Duran R."/>
            <person name="Elbaz-Poulichet F."/>
            <person name="Fonknechten N."/>
            <person name="Lauga B."/>
            <person name="Mornico D."/>
            <person name="Ortet P."/>
            <person name="Schaeffer C."/>
            <person name="Siguier P."/>
            <person name="Alexander Thil Smith A."/>
            <person name="Van Dorsselaer A."/>
            <person name="Weissenbach J."/>
            <person name="Medigue C."/>
            <person name="Le Paslier D."/>
        </authorList>
    </citation>
    <scope>NUCLEOTIDE SEQUENCE</scope>
</reference>
<dbReference type="EMBL" id="CABL01000002">
    <property type="protein sequence ID" value="CBH74750.1"/>
    <property type="molecule type" value="Genomic_DNA"/>
</dbReference>
<accession>E6PE65</accession>
<organism evidence="1">
    <name type="scientific">mine drainage metagenome</name>
    <dbReference type="NCBI Taxonomy" id="410659"/>
    <lineage>
        <taxon>unclassified sequences</taxon>
        <taxon>metagenomes</taxon>
        <taxon>ecological metagenomes</taxon>
    </lineage>
</organism>
<dbReference type="AlphaFoldDB" id="E6PE65"/>
<comment type="caution">
    <text evidence="1">The sequence shown here is derived from an EMBL/GenBank/DDBJ whole genome shotgun (WGS) entry which is preliminary data.</text>
</comment>